<dbReference type="AlphaFoldDB" id="A0AAV5AIX6"/>
<protein>
    <submittedName>
        <fullName evidence="1">Uncharacterized protein</fullName>
    </submittedName>
</protein>
<organism evidence="1 2">
    <name type="scientific">Clathrus columnatus</name>
    <dbReference type="NCBI Taxonomy" id="1419009"/>
    <lineage>
        <taxon>Eukaryota</taxon>
        <taxon>Fungi</taxon>
        <taxon>Dikarya</taxon>
        <taxon>Basidiomycota</taxon>
        <taxon>Agaricomycotina</taxon>
        <taxon>Agaricomycetes</taxon>
        <taxon>Phallomycetidae</taxon>
        <taxon>Phallales</taxon>
        <taxon>Clathraceae</taxon>
        <taxon>Clathrus</taxon>
    </lineage>
</organism>
<evidence type="ECO:0000313" key="2">
    <source>
        <dbReference type="Proteomes" id="UP001050691"/>
    </source>
</evidence>
<sequence>MDHTPTHLKSSEFEFDYLTKEAKCHLCAKSQWTNFSNVKAHAKTEKHQAQVVKKARMDISENNFVPRPRVDSTKKFRDISNDIDYLDFSLPEEIEMNAVPSNIFEKVYECLKTLQSLNFSTNDDSEFLLEDISNKWCNNEFEPFENAPSSDDIETYHPPTSLPQADYSASKMSYESDWAPYPSKTMFLTDILFNSPCLQFSEVEKRAVLKWGKEIGGSDIPMLSALERTQEILNSSLGDPTSEKQTRNGNTFYINEIGATIANVCISKSLSLTILIPRNRTSNPLVRLHPTFYPMKNSSGSVSQTWHGAKWYNELPNEMLTPMAIHPNGNHFYVGELSQINDGTYFIPQRWFTKENNRLWAKGLLTIETTNGFVVDTASNKEYALEDFILNFEDL</sequence>
<evidence type="ECO:0000313" key="1">
    <source>
        <dbReference type="EMBL" id="GJJ13647.1"/>
    </source>
</evidence>
<dbReference type="Proteomes" id="UP001050691">
    <property type="component" value="Unassembled WGS sequence"/>
</dbReference>
<dbReference type="EMBL" id="BPWL01000009">
    <property type="protein sequence ID" value="GJJ13647.1"/>
    <property type="molecule type" value="Genomic_DNA"/>
</dbReference>
<comment type="caution">
    <text evidence="1">The sequence shown here is derived from an EMBL/GenBank/DDBJ whole genome shotgun (WGS) entry which is preliminary data.</text>
</comment>
<reference evidence="1" key="1">
    <citation type="submission" date="2021-10" db="EMBL/GenBank/DDBJ databases">
        <title>De novo Genome Assembly of Clathrus columnatus (Basidiomycota, Fungi) Using Illumina and Nanopore Sequence Data.</title>
        <authorList>
            <person name="Ogiso-Tanaka E."/>
            <person name="Itagaki H."/>
            <person name="Hosoya T."/>
            <person name="Hosaka K."/>
        </authorList>
    </citation>
    <scope>NUCLEOTIDE SEQUENCE</scope>
    <source>
        <strain evidence="1">MO-923</strain>
    </source>
</reference>
<accession>A0AAV5AIX6</accession>
<keyword evidence="2" id="KW-1185">Reference proteome</keyword>
<proteinExistence type="predicted"/>
<gene>
    <name evidence="1" type="ORF">Clacol_007903</name>
</gene>
<name>A0AAV5AIX6_9AGAM</name>